<comment type="caution">
    <text evidence="4">The sequence shown here is derived from an EMBL/GenBank/DDBJ whole genome shotgun (WGS) entry which is preliminary data.</text>
</comment>
<dbReference type="Proteomes" id="UP000232164">
    <property type="component" value="Unassembled WGS sequence"/>
</dbReference>
<gene>
    <name evidence="4" type="primary">dhaL</name>
    <name evidence="4" type="ORF">CWR43_18070</name>
</gene>
<dbReference type="AlphaFoldDB" id="A0A2N0D7G8"/>
<dbReference type="STRING" id="1041146.GCA_000427985_01470"/>
<protein>
    <submittedName>
        <fullName evidence="4">Dihydroxyacetone kinase subunit L</fullName>
    </submittedName>
</protein>
<dbReference type="GO" id="GO:0019563">
    <property type="term" value="P:glycerol catabolic process"/>
    <property type="evidence" value="ECO:0007669"/>
    <property type="project" value="TreeGrafter"/>
</dbReference>
<dbReference type="PANTHER" id="PTHR28629:SF4">
    <property type="entry name" value="TRIOKINASE_FMN CYCLASE"/>
    <property type="match status" value="1"/>
</dbReference>
<reference evidence="4 5" key="1">
    <citation type="submission" date="2017-11" db="EMBL/GenBank/DDBJ databases">
        <authorList>
            <person name="Han C.G."/>
        </authorList>
    </citation>
    <scope>NUCLEOTIDE SEQUENCE [LARGE SCALE GENOMIC DNA]</scope>
    <source>
        <strain evidence="4 5">HCNT1</strain>
    </source>
</reference>
<sequence length="243" mass="26286">MSARGIWRECRILVLSRWQEHLRSRQQWREKAPPLGGYEVQAEPVLVAGLIEACRSAIAANTDHLCALDCAIGDGDHGINMQRGWEAVSAEAAALTGLPFPDAVERIGMTLVMNVGGAAGPLYGTLLIEIGRELRARDRTEDFPIVLKKAIDAVARRGRSHAGDKTLLDVLYPVQDALQKCSSLNDIAQQAEFSANLTAAMKAMRGRASYLGDRSIGHVDPGASSCALLTTAICRYLGENHPQ</sequence>
<dbReference type="GO" id="GO:0004371">
    <property type="term" value="F:glycerone kinase activity"/>
    <property type="evidence" value="ECO:0007669"/>
    <property type="project" value="InterPro"/>
</dbReference>
<evidence type="ECO:0000259" key="3">
    <source>
        <dbReference type="PROSITE" id="PS51480"/>
    </source>
</evidence>
<dbReference type="NCBIfam" id="TIGR02365">
    <property type="entry name" value="dha_L_ycgS"/>
    <property type="match status" value="1"/>
</dbReference>
<name>A0A2N0D7G8_RHISU</name>
<dbReference type="GO" id="GO:0005829">
    <property type="term" value="C:cytosol"/>
    <property type="evidence" value="ECO:0007669"/>
    <property type="project" value="TreeGrafter"/>
</dbReference>
<dbReference type="InterPro" id="IPR036117">
    <property type="entry name" value="DhaL_dom_sf"/>
</dbReference>
<dbReference type="PROSITE" id="PS51480">
    <property type="entry name" value="DHAL"/>
    <property type="match status" value="1"/>
</dbReference>
<evidence type="ECO:0000256" key="1">
    <source>
        <dbReference type="ARBA" id="ARBA00022679"/>
    </source>
</evidence>
<dbReference type="InterPro" id="IPR050861">
    <property type="entry name" value="Dihydroxyacetone_Kinase"/>
</dbReference>
<dbReference type="Pfam" id="PF02734">
    <property type="entry name" value="Dak2"/>
    <property type="match status" value="1"/>
</dbReference>
<organism evidence="4 5">
    <name type="scientific">Rhizobium sullae</name>
    <name type="common">Rhizobium hedysari</name>
    <dbReference type="NCBI Taxonomy" id="50338"/>
    <lineage>
        <taxon>Bacteria</taxon>
        <taxon>Pseudomonadati</taxon>
        <taxon>Pseudomonadota</taxon>
        <taxon>Alphaproteobacteria</taxon>
        <taxon>Hyphomicrobiales</taxon>
        <taxon>Rhizobiaceae</taxon>
        <taxon>Rhizobium/Agrobacterium group</taxon>
        <taxon>Rhizobium</taxon>
    </lineage>
</organism>
<dbReference type="PANTHER" id="PTHR28629">
    <property type="entry name" value="TRIOKINASE/FMN CYCLASE"/>
    <property type="match status" value="1"/>
</dbReference>
<keyword evidence="1" id="KW-0808">Transferase</keyword>
<dbReference type="SUPFAM" id="SSF101473">
    <property type="entry name" value="DhaL-like"/>
    <property type="match status" value="1"/>
</dbReference>
<dbReference type="Gene3D" id="1.25.40.340">
    <property type="match status" value="1"/>
</dbReference>
<dbReference type="EMBL" id="PIQN01000014">
    <property type="protein sequence ID" value="PKA42037.1"/>
    <property type="molecule type" value="Genomic_DNA"/>
</dbReference>
<accession>A0A2N0D7G8</accession>
<dbReference type="SMART" id="SM01120">
    <property type="entry name" value="Dak2"/>
    <property type="match status" value="1"/>
</dbReference>
<proteinExistence type="predicted"/>
<dbReference type="FunFam" id="1.25.40.340:FF:000002">
    <property type="entry name" value="Dihydroxyacetone kinase, L subunit"/>
    <property type="match status" value="1"/>
</dbReference>
<reference evidence="4 5" key="2">
    <citation type="submission" date="2017-12" db="EMBL/GenBank/DDBJ databases">
        <title>Genome sequence of Rhizobium sullae HCNT1 isolated from Sulla coronaria nodules and featuring peculiar denitrification phenotypes.</title>
        <authorList>
            <person name="De Diego-Diaz B."/>
            <person name="Treu L."/>
            <person name="Campanaro S."/>
            <person name="Da Silva Duarte V."/>
            <person name="Basaglia M."/>
            <person name="Favaro L."/>
            <person name="Casella S."/>
            <person name="Squartini A."/>
        </authorList>
    </citation>
    <scope>NUCLEOTIDE SEQUENCE [LARGE SCALE GENOMIC DNA]</scope>
    <source>
        <strain evidence="4 5">HCNT1</strain>
    </source>
</reference>
<keyword evidence="2 4" id="KW-0418">Kinase</keyword>
<evidence type="ECO:0000313" key="4">
    <source>
        <dbReference type="EMBL" id="PKA42037.1"/>
    </source>
</evidence>
<evidence type="ECO:0000256" key="2">
    <source>
        <dbReference type="ARBA" id="ARBA00022777"/>
    </source>
</evidence>
<feature type="domain" description="DhaL" evidence="3">
    <location>
        <begin position="45"/>
        <end position="235"/>
    </location>
</feature>
<dbReference type="InterPro" id="IPR012737">
    <property type="entry name" value="DhaK_L_YcgS"/>
</dbReference>
<evidence type="ECO:0000313" key="5">
    <source>
        <dbReference type="Proteomes" id="UP000232164"/>
    </source>
</evidence>
<dbReference type="OrthoDB" id="9800291at2"/>
<dbReference type="InterPro" id="IPR004007">
    <property type="entry name" value="DhaL_dom"/>
</dbReference>